<proteinExistence type="predicted"/>
<comment type="caution">
    <text evidence="2">The sequence shown here is derived from an EMBL/GenBank/DDBJ whole genome shotgun (WGS) entry which is preliminary data.</text>
</comment>
<evidence type="ECO:0000313" key="2">
    <source>
        <dbReference type="EMBL" id="HHR92291.1"/>
    </source>
</evidence>
<name>A0A7C5UT45_UNCC3</name>
<feature type="domain" description="Transcription regulator PadR N-terminal" evidence="1">
    <location>
        <begin position="22"/>
        <end position="92"/>
    </location>
</feature>
<evidence type="ECO:0000259" key="1">
    <source>
        <dbReference type="Pfam" id="PF03551"/>
    </source>
</evidence>
<dbReference type="SUPFAM" id="SSF46785">
    <property type="entry name" value="Winged helix' DNA-binding domain"/>
    <property type="match status" value="1"/>
</dbReference>
<dbReference type="PANTHER" id="PTHR43252">
    <property type="entry name" value="TRANSCRIPTIONAL REGULATOR YQJI"/>
    <property type="match status" value="1"/>
</dbReference>
<dbReference type="AlphaFoldDB" id="A0A7C5UT45"/>
<dbReference type="InterPro" id="IPR036388">
    <property type="entry name" value="WH-like_DNA-bd_sf"/>
</dbReference>
<organism evidence="2">
    <name type="scientific">candidate division CPR3 bacterium</name>
    <dbReference type="NCBI Taxonomy" id="2268181"/>
    <lineage>
        <taxon>Bacteria</taxon>
        <taxon>Bacteria division CPR3</taxon>
    </lineage>
</organism>
<dbReference type="Gene3D" id="1.10.10.10">
    <property type="entry name" value="Winged helix-like DNA-binding domain superfamily/Winged helix DNA-binding domain"/>
    <property type="match status" value="1"/>
</dbReference>
<accession>A0A7C5UT45</accession>
<dbReference type="InterPro" id="IPR036390">
    <property type="entry name" value="WH_DNA-bd_sf"/>
</dbReference>
<gene>
    <name evidence="2" type="ORF">ENL96_02150</name>
</gene>
<dbReference type="InterPro" id="IPR005149">
    <property type="entry name" value="Tscrpt_reg_PadR_N"/>
</dbReference>
<protein>
    <submittedName>
        <fullName evidence="2">PadR family transcriptional regulator</fullName>
    </submittedName>
</protein>
<sequence>MEENLKKEIVQHITKNLLDIQILTLINKQPTWGYKIKKQIEATSGLKIRHGALYPLLKKLESRGLITSQKQQQGKRTRKIYMITEVGREYLKIYNAVLKNKYLY</sequence>
<dbReference type="Pfam" id="PF03551">
    <property type="entry name" value="PadR"/>
    <property type="match status" value="1"/>
</dbReference>
<reference evidence="2" key="1">
    <citation type="journal article" date="2020" name="mSystems">
        <title>Genome- and Community-Level Interaction Insights into Carbon Utilization and Element Cycling Functions of Hydrothermarchaeota in Hydrothermal Sediment.</title>
        <authorList>
            <person name="Zhou Z."/>
            <person name="Liu Y."/>
            <person name="Xu W."/>
            <person name="Pan J."/>
            <person name="Luo Z.H."/>
            <person name="Li M."/>
        </authorList>
    </citation>
    <scope>NUCLEOTIDE SEQUENCE [LARGE SCALE GENOMIC DNA]</scope>
    <source>
        <strain evidence="2">SpSt-1042</strain>
    </source>
</reference>
<dbReference type="PANTHER" id="PTHR43252:SF6">
    <property type="entry name" value="NEGATIVE TRANSCRIPTION REGULATOR PADR"/>
    <property type="match status" value="1"/>
</dbReference>
<dbReference type="EMBL" id="DRVY01000062">
    <property type="protein sequence ID" value="HHR92291.1"/>
    <property type="molecule type" value="Genomic_DNA"/>
</dbReference>